<comment type="caution">
    <text evidence="3">The sequence shown here is derived from an EMBL/GenBank/DDBJ whole genome shotgun (WGS) entry which is preliminary data.</text>
</comment>
<dbReference type="InterPro" id="IPR001387">
    <property type="entry name" value="Cro/C1-type_HTH"/>
</dbReference>
<reference evidence="4" key="1">
    <citation type="submission" date="2016-01" db="EMBL/GenBank/DDBJ databases">
        <authorList>
            <person name="Mitreva M."/>
            <person name="Pepin K.H."/>
            <person name="Mihindukulasuriya K.A."/>
            <person name="Fulton R."/>
            <person name="Fronick C."/>
            <person name="O'Laughlin M."/>
            <person name="Miner T."/>
            <person name="Herter B."/>
            <person name="Rosa B.A."/>
            <person name="Cordes M."/>
            <person name="Tomlinson C."/>
            <person name="Wollam A."/>
            <person name="Palsikar V.B."/>
            <person name="Mardis E.R."/>
            <person name="Wilson R.K."/>
        </authorList>
    </citation>
    <scope>NUCLEOTIDE SEQUENCE [LARGE SCALE GENOMIC DNA]</scope>
    <source>
        <strain evidence="4">DNF00729</strain>
    </source>
</reference>
<dbReference type="CDD" id="cd00093">
    <property type="entry name" value="HTH_XRE"/>
    <property type="match status" value="1"/>
</dbReference>
<keyword evidence="1 3" id="KW-0238">DNA-binding</keyword>
<dbReference type="STRING" id="755172.HMPREF1863_01828"/>
<keyword evidence="4" id="KW-1185">Reference proteome</keyword>
<accession>A0A134AB19</accession>
<dbReference type="PATRIC" id="fig|755172.3.peg.1784"/>
<feature type="domain" description="HTH cro/C1-type" evidence="2">
    <location>
        <begin position="23"/>
        <end position="78"/>
    </location>
</feature>
<dbReference type="Gene3D" id="1.10.260.40">
    <property type="entry name" value="lambda repressor-like DNA-binding domains"/>
    <property type="match status" value="1"/>
</dbReference>
<sequence>MQHLCYNIIIRRKFMKDTLGKVISNRREELGISQRELAKKVKISNSTVSRIENDDKITPDNNTLKAISEVLQIDYNYLLALNKQIDDEPEIRIIQRAARNMDQGKKEEMLKVLKKHFEEEFGSADGDMQ</sequence>
<protein>
    <submittedName>
        <fullName evidence="3">DNA-binding helix-turn-helix protein</fullName>
    </submittedName>
</protein>
<name>A0A134AB19_9FIRM</name>
<evidence type="ECO:0000313" key="4">
    <source>
        <dbReference type="Proteomes" id="UP000070442"/>
    </source>
</evidence>
<dbReference type="AlphaFoldDB" id="A0A134AB19"/>
<dbReference type="InterPro" id="IPR010982">
    <property type="entry name" value="Lambda_DNA-bd_dom_sf"/>
</dbReference>
<evidence type="ECO:0000256" key="1">
    <source>
        <dbReference type="ARBA" id="ARBA00023125"/>
    </source>
</evidence>
<dbReference type="EMBL" id="LSDG01000046">
    <property type="protein sequence ID" value="KXB64909.1"/>
    <property type="molecule type" value="Genomic_DNA"/>
</dbReference>
<dbReference type="SMART" id="SM00530">
    <property type="entry name" value="HTH_XRE"/>
    <property type="match status" value="1"/>
</dbReference>
<dbReference type="Pfam" id="PF01381">
    <property type="entry name" value="HTH_3"/>
    <property type="match status" value="1"/>
</dbReference>
<dbReference type="SUPFAM" id="SSF47413">
    <property type="entry name" value="lambda repressor-like DNA-binding domains"/>
    <property type="match status" value="1"/>
</dbReference>
<dbReference type="OrthoDB" id="9813152at2"/>
<dbReference type="Proteomes" id="UP000070442">
    <property type="component" value="Unassembled WGS sequence"/>
</dbReference>
<dbReference type="PANTHER" id="PTHR46558:SF13">
    <property type="entry name" value="HTH-TYPE TRANSCRIPTIONAL REGULATOR IMMR"/>
    <property type="match status" value="1"/>
</dbReference>
<gene>
    <name evidence="3" type="ORF">HMPREF1863_01828</name>
</gene>
<dbReference type="PANTHER" id="PTHR46558">
    <property type="entry name" value="TRACRIPTIONAL REGULATORY PROTEIN-RELATED-RELATED"/>
    <property type="match status" value="1"/>
</dbReference>
<proteinExistence type="predicted"/>
<dbReference type="PROSITE" id="PS50943">
    <property type="entry name" value="HTH_CROC1"/>
    <property type="match status" value="1"/>
</dbReference>
<dbReference type="GO" id="GO:0003677">
    <property type="term" value="F:DNA binding"/>
    <property type="evidence" value="ECO:0007669"/>
    <property type="project" value="UniProtKB-KW"/>
</dbReference>
<evidence type="ECO:0000313" key="3">
    <source>
        <dbReference type="EMBL" id="KXB64909.1"/>
    </source>
</evidence>
<organism evidence="3 4">
    <name type="scientific">Aedoeadaptatus coxii</name>
    <dbReference type="NCBI Taxonomy" id="755172"/>
    <lineage>
        <taxon>Bacteria</taxon>
        <taxon>Bacillati</taxon>
        <taxon>Bacillota</taxon>
        <taxon>Tissierellia</taxon>
        <taxon>Tissierellales</taxon>
        <taxon>Peptoniphilaceae</taxon>
        <taxon>Aedoeadaptatus</taxon>
    </lineage>
</organism>
<evidence type="ECO:0000259" key="2">
    <source>
        <dbReference type="PROSITE" id="PS50943"/>
    </source>
</evidence>